<name>A0A937VXK7_UNCTE</name>
<sequence>MTMIYRLLLATALVLLLITSGSAGPDKVAFPADYKTQHLLYTTVDRHDQKTVREFYASRETVQRAKAGQPLPSGTVLTMEIHKAKLDDKGEPVRDAKGYLVKDGLTAVFVMEKRTGWGTEYSADLRNGEWEYARFTSEGKPPAQVDTIPCFQCHKPKSGQDFVFTLPQLTTAP</sequence>
<dbReference type="Proteomes" id="UP000712673">
    <property type="component" value="Unassembled WGS sequence"/>
</dbReference>
<evidence type="ECO:0000259" key="2">
    <source>
        <dbReference type="Pfam" id="PF16694"/>
    </source>
</evidence>
<dbReference type="Pfam" id="PF16694">
    <property type="entry name" value="Cytochrome_P460"/>
    <property type="match status" value="1"/>
</dbReference>
<dbReference type="EMBL" id="VGLS01000073">
    <property type="protein sequence ID" value="MBM3222933.1"/>
    <property type="molecule type" value="Genomic_DNA"/>
</dbReference>
<feature type="signal peptide" evidence="1">
    <location>
        <begin position="1"/>
        <end position="23"/>
    </location>
</feature>
<evidence type="ECO:0000313" key="4">
    <source>
        <dbReference type="Proteomes" id="UP000712673"/>
    </source>
</evidence>
<dbReference type="InterPro" id="IPR038142">
    <property type="entry name" value="Cytochrome_P460_sp"/>
</dbReference>
<proteinExistence type="predicted"/>
<protein>
    <recommendedName>
        <fullName evidence="2">Cytochrome P460 domain-containing protein</fullName>
    </recommendedName>
</protein>
<feature type="chain" id="PRO_5037682160" description="Cytochrome P460 domain-containing protein" evidence="1">
    <location>
        <begin position="24"/>
        <end position="173"/>
    </location>
</feature>
<dbReference type="InterPro" id="IPR032033">
    <property type="entry name" value="Cytochrome_P460"/>
</dbReference>
<keyword evidence="1" id="KW-0732">Signal</keyword>
<evidence type="ECO:0000256" key="1">
    <source>
        <dbReference type="SAM" id="SignalP"/>
    </source>
</evidence>
<dbReference type="Gene3D" id="3.50.70.20">
    <property type="entry name" value="Cytochrome P460"/>
    <property type="match status" value="1"/>
</dbReference>
<organism evidence="3 4">
    <name type="scientific">Tectimicrobiota bacterium</name>
    <dbReference type="NCBI Taxonomy" id="2528274"/>
    <lineage>
        <taxon>Bacteria</taxon>
        <taxon>Pseudomonadati</taxon>
        <taxon>Nitrospinota/Tectimicrobiota group</taxon>
        <taxon>Candidatus Tectimicrobiota</taxon>
    </lineage>
</organism>
<feature type="domain" description="Cytochrome P460" evidence="2">
    <location>
        <begin position="31"/>
        <end position="165"/>
    </location>
</feature>
<evidence type="ECO:0000313" key="3">
    <source>
        <dbReference type="EMBL" id="MBM3222933.1"/>
    </source>
</evidence>
<dbReference type="AlphaFoldDB" id="A0A937VXK7"/>
<gene>
    <name evidence="3" type="ORF">FJZ47_03895</name>
</gene>
<comment type="caution">
    <text evidence="3">The sequence shown here is derived from an EMBL/GenBank/DDBJ whole genome shotgun (WGS) entry which is preliminary data.</text>
</comment>
<dbReference type="CDD" id="cd20716">
    <property type="entry name" value="cyt_P460_fam"/>
    <property type="match status" value="1"/>
</dbReference>
<accession>A0A937VXK7</accession>
<reference evidence="3" key="1">
    <citation type="submission" date="2019-03" db="EMBL/GenBank/DDBJ databases">
        <title>Lake Tanganyika Metagenome-Assembled Genomes (MAGs).</title>
        <authorList>
            <person name="Tran P."/>
        </authorList>
    </citation>
    <scope>NUCLEOTIDE SEQUENCE</scope>
    <source>
        <strain evidence="3">K_DeepCast_65m_m2_066</strain>
    </source>
</reference>